<dbReference type="AlphaFoldDB" id="A0A6C0D2J8"/>
<protein>
    <recommendedName>
        <fullName evidence="6">Glutaredoxin domain-containing protein</fullName>
    </recommendedName>
</protein>
<evidence type="ECO:0000313" key="7">
    <source>
        <dbReference type="EMBL" id="QHT10673.1"/>
    </source>
</evidence>
<dbReference type="PANTHER" id="PTHR46679:SF1">
    <property type="entry name" value="GLUTAREDOXIN-2, MITOCHONDRIAL"/>
    <property type="match status" value="1"/>
</dbReference>
<keyword evidence="2" id="KW-0813">Transport</keyword>
<dbReference type="InterPro" id="IPR036249">
    <property type="entry name" value="Thioredoxin-like_sf"/>
</dbReference>
<evidence type="ECO:0000256" key="1">
    <source>
        <dbReference type="ARBA" id="ARBA00007787"/>
    </source>
</evidence>
<dbReference type="InterPro" id="IPR002109">
    <property type="entry name" value="Glutaredoxin"/>
</dbReference>
<dbReference type="SUPFAM" id="SSF52833">
    <property type="entry name" value="Thioredoxin-like"/>
    <property type="match status" value="1"/>
</dbReference>
<reference evidence="7" key="1">
    <citation type="journal article" date="2020" name="Nature">
        <title>Giant virus diversity and host interactions through global metagenomics.</title>
        <authorList>
            <person name="Schulz F."/>
            <person name="Roux S."/>
            <person name="Paez-Espino D."/>
            <person name="Jungbluth S."/>
            <person name="Walsh D.A."/>
            <person name="Denef V.J."/>
            <person name="McMahon K.D."/>
            <person name="Konstantinidis K.T."/>
            <person name="Eloe-Fadrosh E.A."/>
            <person name="Kyrpides N.C."/>
            <person name="Woyke T."/>
        </authorList>
    </citation>
    <scope>NUCLEOTIDE SEQUENCE</scope>
    <source>
        <strain evidence="7">GVMAG-M-3300023174-107</strain>
    </source>
</reference>
<proteinExistence type="inferred from homology"/>
<dbReference type="Gene3D" id="3.40.30.10">
    <property type="entry name" value="Glutaredoxin"/>
    <property type="match status" value="1"/>
</dbReference>
<evidence type="ECO:0000256" key="3">
    <source>
        <dbReference type="ARBA" id="ARBA00022982"/>
    </source>
</evidence>
<keyword evidence="3" id="KW-0249">Electron transport</keyword>
<evidence type="ECO:0000256" key="5">
    <source>
        <dbReference type="ARBA" id="ARBA00023284"/>
    </source>
</evidence>
<keyword evidence="5" id="KW-0676">Redox-active center</keyword>
<comment type="similarity">
    <text evidence="1">Belongs to the glutaredoxin family.</text>
</comment>
<dbReference type="Pfam" id="PF00462">
    <property type="entry name" value="Glutaredoxin"/>
    <property type="match status" value="1"/>
</dbReference>
<feature type="domain" description="Glutaredoxin" evidence="6">
    <location>
        <begin position="12"/>
        <end position="77"/>
    </location>
</feature>
<organism evidence="7">
    <name type="scientific">viral metagenome</name>
    <dbReference type="NCBI Taxonomy" id="1070528"/>
    <lineage>
        <taxon>unclassified sequences</taxon>
        <taxon>metagenomes</taxon>
        <taxon>organismal metagenomes</taxon>
    </lineage>
</organism>
<dbReference type="GO" id="GO:0005739">
    <property type="term" value="C:mitochondrion"/>
    <property type="evidence" value="ECO:0007669"/>
    <property type="project" value="TreeGrafter"/>
</dbReference>
<dbReference type="GO" id="GO:0015035">
    <property type="term" value="F:protein-disulfide reductase activity"/>
    <property type="evidence" value="ECO:0007669"/>
    <property type="project" value="TreeGrafter"/>
</dbReference>
<dbReference type="EMBL" id="MN739524">
    <property type="protein sequence ID" value="QHT10673.1"/>
    <property type="molecule type" value="Genomic_DNA"/>
</dbReference>
<dbReference type="PANTHER" id="PTHR46679">
    <property type="match status" value="1"/>
</dbReference>
<evidence type="ECO:0000256" key="2">
    <source>
        <dbReference type="ARBA" id="ARBA00022448"/>
    </source>
</evidence>
<sequence length="96" mass="11390">MQIEDPSDKSFTIYSKTNCKYCVLVKGLLDEHKIPFIEINCDEYLSQDKQYFLNFIKEKAGREYKTFPMVFCDGKFVGGFLETERLIMDFDEKVEF</sequence>
<evidence type="ECO:0000256" key="4">
    <source>
        <dbReference type="ARBA" id="ARBA00023157"/>
    </source>
</evidence>
<dbReference type="PROSITE" id="PS51354">
    <property type="entry name" value="GLUTAREDOXIN_2"/>
    <property type="match status" value="1"/>
</dbReference>
<accession>A0A6C0D2J8</accession>
<keyword evidence="4" id="KW-1015">Disulfide bond</keyword>
<name>A0A6C0D2J8_9ZZZZ</name>
<evidence type="ECO:0000259" key="6">
    <source>
        <dbReference type="Pfam" id="PF00462"/>
    </source>
</evidence>
<dbReference type="CDD" id="cd02066">
    <property type="entry name" value="GRX_family"/>
    <property type="match status" value="1"/>
</dbReference>